<evidence type="ECO:0000256" key="8">
    <source>
        <dbReference type="SAM" id="Phobius"/>
    </source>
</evidence>
<dbReference type="SUPFAM" id="SSF48264">
    <property type="entry name" value="Cytochrome P450"/>
    <property type="match status" value="1"/>
</dbReference>
<keyword evidence="4 6" id="KW-0479">Metal-binding</keyword>
<dbReference type="PANTHER" id="PTHR24305">
    <property type="entry name" value="CYTOCHROME P450"/>
    <property type="match status" value="1"/>
</dbReference>
<keyword evidence="7" id="KW-0560">Oxidoreductase</keyword>
<evidence type="ECO:0000313" key="9">
    <source>
        <dbReference type="EMBL" id="KAK4202119.1"/>
    </source>
</evidence>
<sequence>MESKLTLPRCEELLWRTLNTFNSFGILIHTHILIVAAIAVTILSFFVIPHLLSPLRSLPGPFLARYTNVYRLYHTTRGSFHLHIAGLHQKYGPVVRIGPNTVDIDYPELIKVVFGTPAKKKAEWKKTEFYLSSSTRVKETGETMYNLFSQIDAELHARWKRPVAKYYSAAGVARVERKMDVVVDSLCQELNKRIHENAGEGGFDLGNWIIYYTWDLIGNVTFSQPLGYLREGRDFDGTLSTADKTLDYFAFMTAIPWLDYIFDKNKIMRMGPPSFNHIVGVSVGHIMKRLHVQEKTSKDMDFLDMFLEARQESPEVVDDAMIIRYTLSNMIAGADTTSSVIKTAIYYSIRADGRWKKLREELEKAGVTREKCPVSYKDARSVPYLEGLVRESMRILPGVALGLERYVPAGGFVLPSGQYLPEATAVAMNPYVLCRNKAVWGQDVEEFKPERWLRLEEETEAKYHDRLQAMNNADLTFGAGSRMCLGKHLGLNQIYKGLATLALLYDIEPVDGSKEWKVTNSFFVRQAGLDVLMKRRV</sequence>
<reference evidence="9" key="1">
    <citation type="journal article" date="2023" name="Mol. Phylogenet. Evol.">
        <title>Genome-scale phylogeny and comparative genomics of the fungal order Sordariales.</title>
        <authorList>
            <person name="Hensen N."/>
            <person name="Bonometti L."/>
            <person name="Westerberg I."/>
            <person name="Brannstrom I.O."/>
            <person name="Guillou S."/>
            <person name="Cros-Aarteil S."/>
            <person name="Calhoun S."/>
            <person name="Haridas S."/>
            <person name="Kuo A."/>
            <person name="Mondo S."/>
            <person name="Pangilinan J."/>
            <person name="Riley R."/>
            <person name="LaButti K."/>
            <person name="Andreopoulos B."/>
            <person name="Lipzen A."/>
            <person name="Chen C."/>
            <person name="Yan M."/>
            <person name="Daum C."/>
            <person name="Ng V."/>
            <person name="Clum A."/>
            <person name="Steindorff A."/>
            <person name="Ohm R.A."/>
            <person name="Martin F."/>
            <person name="Silar P."/>
            <person name="Natvig D.O."/>
            <person name="Lalanne C."/>
            <person name="Gautier V."/>
            <person name="Ament-Velasquez S.L."/>
            <person name="Kruys A."/>
            <person name="Hutchinson M.I."/>
            <person name="Powell A.J."/>
            <person name="Barry K."/>
            <person name="Miller A.N."/>
            <person name="Grigoriev I.V."/>
            <person name="Debuchy R."/>
            <person name="Gladieux P."/>
            <person name="Hiltunen Thoren M."/>
            <person name="Johannesson H."/>
        </authorList>
    </citation>
    <scope>NUCLEOTIDE SEQUENCE</scope>
    <source>
        <strain evidence="9">CBS 315.58</strain>
    </source>
</reference>
<dbReference type="PRINTS" id="PR00385">
    <property type="entry name" value="P450"/>
</dbReference>
<dbReference type="CDD" id="cd11060">
    <property type="entry name" value="CYP57A1-like"/>
    <property type="match status" value="1"/>
</dbReference>
<organism evidence="9 10">
    <name type="scientific">Triangularia verruculosa</name>
    <dbReference type="NCBI Taxonomy" id="2587418"/>
    <lineage>
        <taxon>Eukaryota</taxon>
        <taxon>Fungi</taxon>
        <taxon>Dikarya</taxon>
        <taxon>Ascomycota</taxon>
        <taxon>Pezizomycotina</taxon>
        <taxon>Sordariomycetes</taxon>
        <taxon>Sordariomycetidae</taxon>
        <taxon>Sordariales</taxon>
        <taxon>Podosporaceae</taxon>
        <taxon>Triangularia</taxon>
    </lineage>
</organism>
<evidence type="ECO:0000256" key="6">
    <source>
        <dbReference type="PIRSR" id="PIRSR602401-1"/>
    </source>
</evidence>
<evidence type="ECO:0000256" key="1">
    <source>
        <dbReference type="ARBA" id="ARBA00001971"/>
    </source>
</evidence>
<protein>
    <submittedName>
        <fullName evidence="9">Cytochrome P450</fullName>
    </submittedName>
</protein>
<evidence type="ECO:0000256" key="2">
    <source>
        <dbReference type="ARBA" id="ARBA00010617"/>
    </source>
</evidence>
<feature type="binding site" description="axial binding residue" evidence="6">
    <location>
        <position position="484"/>
    </location>
    <ligand>
        <name>heme</name>
        <dbReference type="ChEBI" id="CHEBI:30413"/>
    </ligand>
    <ligandPart>
        <name>Fe</name>
        <dbReference type="ChEBI" id="CHEBI:18248"/>
    </ligandPart>
</feature>
<name>A0AAN7AX30_9PEZI</name>
<accession>A0AAN7AX30</accession>
<comment type="similarity">
    <text evidence="2 7">Belongs to the cytochrome P450 family.</text>
</comment>
<dbReference type="InterPro" id="IPR050121">
    <property type="entry name" value="Cytochrome_P450_monoxygenase"/>
</dbReference>
<keyword evidence="8" id="KW-0472">Membrane</keyword>
<dbReference type="PANTHER" id="PTHR24305:SF232">
    <property type="entry name" value="P450, PUTATIVE (EUROFUNG)-RELATED"/>
    <property type="match status" value="1"/>
</dbReference>
<dbReference type="GO" id="GO:0016705">
    <property type="term" value="F:oxidoreductase activity, acting on paired donors, with incorporation or reduction of molecular oxygen"/>
    <property type="evidence" value="ECO:0007669"/>
    <property type="project" value="InterPro"/>
</dbReference>
<dbReference type="GO" id="GO:0005506">
    <property type="term" value="F:iron ion binding"/>
    <property type="evidence" value="ECO:0007669"/>
    <property type="project" value="InterPro"/>
</dbReference>
<keyword evidence="3 6" id="KW-0349">Heme</keyword>
<keyword evidence="10" id="KW-1185">Reference proteome</keyword>
<dbReference type="Proteomes" id="UP001303160">
    <property type="component" value="Unassembled WGS sequence"/>
</dbReference>
<keyword evidence="7" id="KW-0503">Monooxygenase</keyword>
<dbReference type="GO" id="GO:0020037">
    <property type="term" value="F:heme binding"/>
    <property type="evidence" value="ECO:0007669"/>
    <property type="project" value="InterPro"/>
</dbReference>
<dbReference type="PRINTS" id="PR00463">
    <property type="entry name" value="EP450I"/>
</dbReference>
<evidence type="ECO:0000256" key="7">
    <source>
        <dbReference type="RuleBase" id="RU000461"/>
    </source>
</evidence>
<keyword evidence="8" id="KW-0812">Transmembrane</keyword>
<proteinExistence type="inferred from homology"/>
<comment type="cofactor">
    <cofactor evidence="1 6">
        <name>heme</name>
        <dbReference type="ChEBI" id="CHEBI:30413"/>
    </cofactor>
</comment>
<reference evidence="9" key="2">
    <citation type="submission" date="2023-05" db="EMBL/GenBank/DDBJ databases">
        <authorList>
            <consortium name="Lawrence Berkeley National Laboratory"/>
            <person name="Steindorff A."/>
            <person name="Hensen N."/>
            <person name="Bonometti L."/>
            <person name="Westerberg I."/>
            <person name="Brannstrom I.O."/>
            <person name="Guillou S."/>
            <person name="Cros-Aarteil S."/>
            <person name="Calhoun S."/>
            <person name="Haridas S."/>
            <person name="Kuo A."/>
            <person name="Mondo S."/>
            <person name="Pangilinan J."/>
            <person name="Riley R."/>
            <person name="Labutti K."/>
            <person name="Andreopoulos B."/>
            <person name="Lipzen A."/>
            <person name="Chen C."/>
            <person name="Yanf M."/>
            <person name="Daum C."/>
            <person name="Ng V."/>
            <person name="Clum A."/>
            <person name="Ohm R."/>
            <person name="Martin F."/>
            <person name="Silar P."/>
            <person name="Natvig D."/>
            <person name="Lalanne C."/>
            <person name="Gautier V."/>
            <person name="Ament-Velasquez S.L."/>
            <person name="Kruys A."/>
            <person name="Hutchinson M.I."/>
            <person name="Powell A.J."/>
            <person name="Barry K."/>
            <person name="Miller A.N."/>
            <person name="Grigoriev I.V."/>
            <person name="Debuchy R."/>
            <person name="Gladieux P."/>
            <person name="Thoren M.H."/>
            <person name="Johannesson H."/>
        </authorList>
    </citation>
    <scope>NUCLEOTIDE SEQUENCE</scope>
    <source>
        <strain evidence="9">CBS 315.58</strain>
    </source>
</reference>
<keyword evidence="8" id="KW-1133">Transmembrane helix</keyword>
<dbReference type="InterPro" id="IPR001128">
    <property type="entry name" value="Cyt_P450"/>
</dbReference>
<evidence type="ECO:0000256" key="4">
    <source>
        <dbReference type="ARBA" id="ARBA00022723"/>
    </source>
</evidence>
<dbReference type="InterPro" id="IPR017972">
    <property type="entry name" value="Cyt_P450_CS"/>
</dbReference>
<evidence type="ECO:0000313" key="10">
    <source>
        <dbReference type="Proteomes" id="UP001303160"/>
    </source>
</evidence>
<dbReference type="Pfam" id="PF00067">
    <property type="entry name" value="p450"/>
    <property type="match status" value="1"/>
</dbReference>
<gene>
    <name evidence="9" type="ORF">QBC40DRAFT_221973</name>
</gene>
<dbReference type="PROSITE" id="PS00086">
    <property type="entry name" value="CYTOCHROME_P450"/>
    <property type="match status" value="1"/>
</dbReference>
<dbReference type="Gene3D" id="1.10.630.10">
    <property type="entry name" value="Cytochrome P450"/>
    <property type="match status" value="1"/>
</dbReference>
<evidence type="ECO:0000256" key="3">
    <source>
        <dbReference type="ARBA" id="ARBA00022617"/>
    </source>
</evidence>
<dbReference type="EMBL" id="MU863900">
    <property type="protein sequence ID" value="KAK4202119.1"/>
    <property type="molecule type" value="Genomic_DNA"/>
</dbReference>
<comment type="caution">
    <text evidence="9">The sequence shown here is derived from an EMBL/GenBank/DDBJ whole genome shotgun (WGS) entry which is preliminary data.</text>
</comment>
<dbReference type="GO" id="GO:0004497">
    <property type="term" value="F:monooxygenase activity"/>
    <property type="evidence" value="ECO:0007669"/>
    <property type="project" value="UniProtKB-KW"/>
</dbReference>
<keyword evidence="5 6" id="KW-0408">Iron</keyword>
<dbReference type="InterPro" id="IPR002401">
    <property type="entry name" value="Cyt_P450_E_grp-I"/>
</dbReference>
<dbReference type="AlphaFoldDB" id="A0AAN7AX30"/>
<feature type="transmembrane region" description="Helical" evidence="8">
    <location>
        <begin position="24"/>
        <end position="48"/>
    </location>
</feature>
<dbReference type="InterPro" id="IPR036396">
    <property type="entry name" value="Cyt_P450_sf"/>
</dbReference>
<evidence type="ECO:0000256" key="5">
    <source>
        <dbReference type="ARBA" id="ARBA00023004"/>
    </source>
</evidence>